<name>A0A1T4NZ99_9ENTE</name>
<organism evidence="4 5">
    <name type="scientific">Pilibacter termitis</name>
    <dbReference type="NCBI Taxonomy" id="263852"/>
    <lineage>
        <taxon>Bacteria</taxon>
        <taxon>Bacillati</taxon>
        <taxon>Bacillota</taxon>
        <taxon>Bacilli</taxon>
        <taxon>Lactobacillales</taxon>
        <taxon>Enterococcaceae</taxon>
        <taxon>Pilibacter</taxon>
    </lineage>
</organism>
<dbReference type="SUPFAM" id="SSF54211">
    <property type="entry name" value="Ribosomal protein S5 domain 2-like"/>
    <property type="match status" value="1"/>
</dbReference>
<dbReference type="GO" id="GO:0030163">
    <property type="term" value="P:protein catabolic process"/>
    <property type="evidence" value="ECO:0007669"/>
    <property type="project" value="InterPro"/>
</dbReference>
<dbReference type="InterPro" id="IPR036034">
    <property type="entry name" value="PDZ_sf"/>
</dbReference>
<dbReference type="GO" id="GO:0004176">
    <property type="term" value="F:ATP-dependent peptidase activity"/>
    <property type="evidence" value="ECO:0007669"/>
    <property type="project" value="InterPro"/>
</dbReference>
<dbReference type="InterPro" id="IPR001478">
    <property type="entry name" value="PDZ"/>
</dbReference>
<dbReference type="InterPro" id="IPR008269">
    <property type="entry name" value="Lon_proteolytic"/>
</dbReference>
<evidence type="ECO:0000259" key="3">
    <source>
        <dbReference type="Pfam" id="PF13180"/>
    </source>
</evidence>
<dbReference type="Proteomes" id="UP000190328">
    <property type="component" value="Unassembled WGS sequence"/>
</dbReference>
<dbReference type="EMBL" id="FUXI01000017">
    <property type="protein sequence ID" value="SJZ84545.1"/>
    <property type="molecule type" value="Genomic_DNA"/>
</dbReference>
<dbReference type="NCBIfam" id="NF041438">
    <property type="entry name" value="SepM_fam_S16"/>
    <property type="match status" value="1"/>
</dbReference>
<reference evidence="4 5" key="1">
    <citation type="submission" date="2017-02" db="EMBL/GenBank/DDBJ databases">
        <authorList>
            <person name="Peterson S.W."/>
        </authorList>
    </citation>
    <scope>NUCLEOTIDE SEQUENCE [LARGE SCALE GENOMIC DNA]</scope>
    <source>
        <strain evidence="4 5">ATCC BAA-1030</strain>
    </source>
</reference>
<dbReference type="AlphaFoldDB" id="A0A1T4NZ99"/>
<keyword evidence="5" id="KW-1185">Reference proteome</keyword>
<dbReference type="OrthoDB" id="2356897at2"/>
<gene>
    <name evidence="4" type="ORF">SAMN02745116_01595</name>
</gene>
<dbReference type="RefSeq" id="WP_078807524.1">
    <property type="nucleotide sequence ID" value="NZ_FUXI01000017.1"/>
</dbReference>
<feature type="transmembrane region" description="Helical" evidence="1">
    <location>
        <begin position="12"/>
        <end position="32"/>
    </location>
</feature>
<dbReference type="InterPro" id="IPR014721">
    <property type="entry name" value="Ribsml_uS5_D2-typ_fold_subgr"/>
</dbReference>
<dbReference type="STRING" id="263852.SAMN02745116_01595"/>
<dbReference type="PANTHER" id="PTHR10046">
    <property type="entry name" value="ATP DEPENDENT LON PROTEASE FAMILY MEMBER"/>
    <property type="match status" value="1"/>
</dbReference>
<dbReference type="Pfam" id="PF05362">
    <property type="entry name" value="Lon_C"/>
    <property type="match status" value="1"/>
</dbReference>
<evidence type="ECO:0000259" key="2">
    <source>
        <dbReference type="Pfam" id="PF05362"/>
    </source>
</evidence>
<evidence type="ECO:0000256" key="1">
    <source>
        <dbReference type="SAM" id="Phobius"/>
    </source>
</evidence>
<sequence>MKWLKRNKGVVGLIVALLFVVAFVTVPLPYFIELPGPVEDLKPFVNVEGKEDEFKGSFNITTVSERRATGVSLLVSKFVPFTEIISERDMLGGATTEEYIQMNEFYMKSAQNAAKVEALKLAKMKYEMKFKGVYVMSISDDSAFKDQISVGDIVTGVNGKSFKSSKELVDYVHSQKIGNSATVEFTHDGKKKNAKGKLMKLPGTKFAGIGITLVDNTEITSEVPITYEAYGITGPSGGLMLTLETYTKITGKDIRKGKKIAGTGTMDFDGEVGRIGGIDKKVASASKQGAEIFFAPDDEITKEMKKYDPEIQSNYKEALAAAKKLKTKMKIIPVKTAKEALEYLEGMK</sequence>
<feature type="domain" description="PDZ" evidence="3">
    <location>
        <begin position="127"/>
        <end position="195"/>
    </location>
</feature>
<dbReference type="Gene3D" id="3.30.230.10">
    <property type="match status" value="1"/>
</dbReference>
<dbReference type="Pfam" id="PF13180">
    <property type="entry name" value="PDZ_2"/>
    <property type="match status" value="1"/>
</dbReference>
<dbReference type="InterPro" id="IPR020568">
    <property type="entry name" value="Ribosomal_Su5_D2-typ_SF"/>
</dbReference>
<evidence type="ECO:0000313" key="4">
    <source>
        <dbReference type="EMBL" id="SJZ84545.1"/>
    </source>
</evidence>
<protein>
    <submittedName>
        <fullName evidence="4">PDZ domain-containing protein</fullName>
    </submittedName>
</protein>
<dbReference type="SUPFAM" id="SSF50156">
    <property type="entry name" value="PDZ domain-like"/>
    <property type="match status" value="1"/>
</dbReference>
<feature type="domain" description="Lon proteolytic" evidence="2">
    <location>
        <begin position="230"/>
        <end position="313"/>
    </location>
</feature>
<dbReference type="GO" id="GO:0006508">
    <property type="term" value="P:proteolysis"/>
    <property type="evidence" value="ECO:0007669"/>
    <property type="project" value="InterPro"/>
</dbReference>
<dbReference type="GO" id="GO:0004252">
    <property type="term" value="F:serine-type endopeptidase activity"/>
    <property type="evidence" value="ECO:0007669"/>
    <property type="project" value="InterPro"/>
</dbReference>
<proteinExistence type="predicted"/>
<evidence type="ECO:0000313" key="5">
    <source>
        <dbReference type="Proteomes" id="UP000190328"/>
    </source>
</evidence>
<dbReference type="InterPro" id="IPR027065">
    <property type="entry name" value="Lon_Prtase"/>
</dbReference>
<dbReference type="GO" id="GO:0005524">
    <property type="term" value="F:ATP binding"/>
    <property type="evidence" value="ECO:0007669"/>
    <property type="project" value="InterPro"/>
</dbReference>
<keyword evidence="1" id="KW-0472">Membrane</keyword>
<keyword evidence="1" id="KW-0812">Transmembrane</keyword>
<accession>A0A1T4NZ99</accession>
<keyword evidence="1" id="KW-1133">Transmembrane helix</keyword>